<evidence type="ECO:0000256" key="2">
    <source>
        <dbReference type="ARBA" id="ARBA00004123"/>
    </source>
</evidence>
<accession>A0AAV2Z3C8</accession>
<dbReference type="GO" id="GO:0030030">
    <property type="term" value="P:cell projection organization"/>
    <property type="evidence" value="ECO:0007669"/>
    <property type="project" value="UniProtKB-KW"/>
</dbReference>
<dbReference type="AlphaFoldDB" id="A0AAV2Z3C8"/>
<reference evidence="16" key="2">
    <citation type="journal article" date="2023" name="Microbiol Resour">
        <title>Decontamination and Annotation of the Draft Genome Sequence of the Oomycete Lagenidium giganteum ARSEF 373.</title>
        <authorList>
            <person name="Morgan W.R."/>
            <person name="Tartar A."/>
        </authorList>
    </citation>
    <scope>NUCLEOTIDE SEQUENCE</scope>
    <source>
        <strain evidence="16">ARSEF 373</strain>
    </source>
</reference>
<sequence length="499" mass="54875">MSVLVHVGQCGNQVGDAFWSLVADATTTLPAHAATTDNAGSGRPPRTGKGGALTVFHRFYFHPTSHMARCVLVDSEPKVIRAIIHSEDKAGRQAFKPAHAHYEQSGRGNNWAMGYNFQRFQLNVLPSSAAKPFAGMDDDRMELIDLVMESLRKEIEAVDVYEGAVVTHSLGGGTGAGLGCRVIERMRDSYPKTYVVTTSVAPSMACGDTPLQNYNAVFTLACLQEHVDCVVLKDNDDLLRTALQWKNNAKEGDSPTEASSSRVSLQDLNYLVASDLAGLLFPRKSGGRVERCWIGDLVHDLCPLRTAKFIDVRTGINVKRQAISMKHGGKHKGVRLRSSIPVNPADMDNSTDQLVKLGRRTFQSFPRILVGSGGHLGCRFVTRYDAAVLKDVDEGRLTDAIGYLGAPPVPWTDNPIRRVETATSAAPFETHGGIAAMTVAMNNGHGVSCIRHFRERAQRQFQAKAYTHWYHQYGIEDDKFQEAFEQCANVIADYEDLLR</sequence>
<dbReference type="SUPFAM" id="SSF52490">
    <property type="entry name" value="Tubulin nucleotide-binding domain-like"/>
    <property type="match status" value="1"/>
</dbReference>
<gene>
    <name evidence="16" type="ORF">N0F65_001985</name>
</gene>
<dbReference type="InterPro" id="IPR008280">
    <property type="entry name" value="Tub_FtsZ_C"/>
</dbReference>
<keyword evidence="8" id="KW-0970">Cilium biogenesis/degradation</keyword>
<dbReference type="CDD" id="cd02189">
    <property type="entry name" value="delta_zeta_tubulin-like"/>
    <property type="match status" value="1"/>
</dbReference>
<comment type="similarity">
    <text evidence="4 14">Belongs to the tubulin family.</text>
</comment>
<evidence type="ECO:0000259" key="15">
    <source>
        <dbReference type="SMART" id="SM00864"/>
    </source>
</evidence>
<evidence type="ECO:0000256" key="11">
    <source>
        <dbReference type="ARBA" id="ARBA00023273"/>
    </source>
</evidence>
<name>A0AAV2Z3C8_9STRA</name>
<dbReference type="PRINTS" id="PR01161">
    <property type="entry name" value="TUBULIN"/>
</dbReference>
<comment type="caution">
    <text evidence="16">The sequence shown here is derived from an EMBL/GenBank/DDBJ whole genome shotgun (WGS) entry which is preliminary data.</text>
</comment>
<evidence type="ECO:0000256" key="14">
    <source>
        <dbReference type="RuleBase" id="RU000352"/>
    </source>
</evidence>
<evidence type="ECO:0000256" key="8">
    <source>
        <dbReference type="ARBA" id="ARBA00022794"/>
    </source>
</evidence>
<comment type="subcellular location">
    <subcellularLocation>
        <location evidence="3">Cell projection</location>
        <location evidence="3">Cilium</location>
    </subcellularLocation>
    <subcellularLocation>
        <location evidence="1">Cytoplasm</location>
        <location evidence="1">Cytoskeleton</location>
        <location evidence="1">Microtubule organizing center</location>
        <location evidence="1">Centrosome</location>
        <location evidence="1">Centriole</location>
    </subcellularLocation>
    <subcellularLocation>
        <location evidence="2">Nucleus</location>
    </subcellularLocation>
</comment>
<dbReference type="GO" id="GO:0005929">
    <property type="term" value="C:cilium"/>
    <property type="evidence" value="ECO:0007669"/>
    <property type="project" value="UniProtKB-SubCell"/>
</dbReference>
<evidence type="ECO:0000256" key="13">
    <source>
        <dbReference type="ARBA" id="ARBA00046149"/>
    </source>
</evidence>
<evidence type="ECO:0000256" key="12">
    <source>
        <dbReference type="ARBA" id="ARBA00030594"/>
    </source>
</evidence>
<reference evidence="16" key="1">
    <citation type="submission" date="2022-11" db="EMBL/GenBank/DDBJ databases">
        <authorList>
            <person name="Morgan W.R."/>
            <person name="Tartar A."/>
        </authorList>
    </citation>
    <scope>NUCLEOTIDE SEQUENCE</scope>
    <source>
        <strain evidence="16">ARSEF 373</strain>
    </source>
</reference>
<dbReference type="PROSITE" id="PS00227">
    <property type="entry name" value="TUBULIN"/>
    <property type="match status" value="1"/>
</dbReference>
<dbReference type="EMBL" id="DAKRPA010000072">
    <property type="protein sequence ID" value="DAZ99981.1"/>
    <property type="molecule type" value="Genomic_DNA"/>
</dbReference>
<evidence type="ECO:0000256" key="1">
    <source>
        <dbReference type="ARBA" id="ARBA00004114"/>
    </source>
</evidence>
<dbReference type="GO" id="GO:0007017">
    <property type="term" value="P:microtubule-based process"/>
    <property type="evidence" value="ECO:0007669"/>
    <property type="project" value="InterPro"/>
</dbReference>
<evidence type="ECO:0000256" key="7">
    <source>
        <dbReference type="ARBA" id="ARBA00022741"/>
    </source>
</evidence>
<feature type="domain" description="Tubulin/FtsZ GTPase" evidence="15">
    <location>
        <begin position="57"/>
        <end position="283"/>
    </location>
</feature>
<dbReference type="InterPro" id="IPR023123">
    <property type="entry name" value="Tubulin_C"/>
</dbReference>
<evidence type="ECO:0000256" key="10">
    <source>
        <dbReference type="ARBA" id="ARBA00023242"/>
    </source>
</evidence>
<dbReference type="GO" id="GO:0005525">
    <property type="term" value="F:GTP binding"/>
    <property type="evidence" value="ECO:0007669"/>
    <property type="project" value="UniProtKB-UniRule"/>
</dbReference>
<keyword evidence="7 14" id="KW-0547">Nucleotide-binding</keyword>
<dbReference type="Proteomes" id="UP001146120">
    <property type="component" value="Unassembled WGS sequence"/>
</dbReference>
<evidence type="ECO:0000313" key="17">
    <source>
        <dbReference type="Proteomes" id="UP001146120"/>
    </source>
</evidence>
<dbReference type="SMART" id="SM00864">
    <property type="entry name" value="Tubulin"/>
    <property type="match status" value="1"/>
</dbReference>
<dbReference type="SUPFAM" id="SSF55307">
    <property type="entry name" value="Tubulin C-terminal domain-like"/>
    <property type="match status" value="1"/>
</dbReference>
<dbReference type="Pfam" id="PF00091">
    <property type="entry name" value="Tubulin"/>
    <property type="match status" value="1"/>
</dbReference>
<dbReference type="InterPro" id="IPR003008">
    <property type="entry name" value="Tubulin_FtsZ_GTPase"/>
</dbReference>
<evidence type="ECO:0000256" key="4">
    <source>
        <dbReference type="ARBA" id="ARBA00009636"/>
    </source>
</evidence>
<dbReference type="InterPro" id="IPR017975">
    <property type="entry name" value="Tubulin_CS"/>
</dbReference>
<dbReference type="GO" id="GO:0005200">
    <property type="term" value="F:structural constituent of cytoskeleton"/>
    <property type="evidence" value="ECO:0007669"/>
    <property type="project" value="InterPro"/>
</dbReference>
<organism evidence="16 17">
    <name type="scientific">Lagenidium giganteum</name>
    <dbReference type="NCBI Taxonomy" id="4803"/>
    <lineage>
        <taxon>Eukaryota</taxon>
        <taxon>Sar</taxon>
        <taxon>Stramenopiles</taxon>
        <taxon>Oomycota</taxon>
        <taxon>Peronosporomycetes</taxon>
        <taxon>Pythiales</taxon>
        <taxon>Pythiaceae</taxon>
    </lineage>
</organism>
<keyword evidence="17" id="KW-1185">Reference proteome</keyword>
<evidence type="ECO:0000313" key="16">
    <source>
        <dbReference type="EMBL" id="DAZ99981.1"/>
    </source>
</evidence>
<evidence type="ECO:0000256" key="5">
    <source>
        <dbReference type="ARBA" id="ARBA00014184"/>
    </source>
</evidence>
<dbReference type="GO" id="GO:0005814">
    <property type="term" value="C:centriole"/>
    <property type="evidence" value="ECO:0007669"/>
    <property type="project" value="UniProtKB-SubCell"/>
</dbReference>
<dbReference type="PANTHER" id="PTHR11588">
    <property type="entry name" value="TUBULIN"/>
    <property type="match status" value="1"/>
</dbReference>
<evidence type="ECO:0000256" key="6">
    <source>
        <dbReference type="ARBA" id="ARBA00022701"/>
    </source>
</evidence>
<protein>
    <recommendedName>
        <fullName evidence="5">Tubulin delta chain</fullName>
    </recommendedName>
    <alternativeName>
        <fullName evidence="12">Delta-tubulin</fullName>
    </alternativeName>
</protein>
<proteinExistence type="inferred from homology"/>
<keyword evidence="11" id="KW-0966">Cell projection</keyword>
<evidence type="ECO:0000256" key="9">
    <source>
        <dbReference type="ARBA" id="ARBA00023134"/>
    </source>
</evidence>
<evidence type="ECO:0000256" key="3">
    <source>
        <dbReference type="ARBA" id="ARBA00004138"/>
    </source>
</evidence>
<dbReference type="PRINTS" id="PR01224">
    <property type="entry name" value="DELTATUBULIN"/>
</dbReference>
<keyword evidence="9 14" id="KW-0342">GTP-binding</keyword>
<comment type="function">
    <text evidence="13">Acts as a positive regulator of hedgehog signaling and regulates ciliary function.</text>
</comment>
<dbReference type="Gene3D" id="3.40.50.1440">
    <property type="entry name" value="Tubulin/FtsZ, GTPase domain"/>
    <property type="match status" value="1"/>
</dbReference>
<keyword evidence="6 14" id="KW-0493">Microtubule</keyword>
<dbReference type="GO" id="GO:0005634">
    <property type="term" value="C:nucleus"/>
    <property type="evidence" value="ECO:0007669"/>
    <property type="project" value="UniProtKB-SubCell"/>
</dbReference>
<dbReference type="InterPro" id="IPR002967">
    <property type="entry name" value="Delta_tubulin"/>
</dbReference>
<dbReference type="GO" id="GO:0005874">
    <property type="term" value="C:microtubule"/>
    <property type="evidence" value="ECO:0007669"/>
    <property type="project" value="UniProtKB-KW"/>
</dbReference>
<dbReference type="InterPro" id="IPR036525">
    <property type="entry name" value="Tubulin/FtsZ_GTPase_sf"/>
</dbReference>
<keyword evidence="10" id="KW-0539">Nucleus</keyword>
<dbReference type="InterPro" id="IPR000217">
    <property type="entry name" value="Tubulin"/>
</dbReference>
<dbReference type="Gene3D" id="1.10.287.600">
    <property type="entry name" value="Helix hairpin bin"/>
    <property type="match status" value="1"/>
</dbReference>